<sequence>MPHDKRPSNKPVLAEASGNTFLIFDYLDKEEHNFDENIIRYYHRLYGFEKIDSCLVLTKAKEQFDSAQVGNPDSTLFMRMYVYEPGDGFCGNGARVVAKYCFSHYNNIWSRFFIVLDGQLHELLQRGNEYSVEMGKSVYEDLTGDFVKKGALDTNGKLILDGITWYYVNTSEPHLVTFDEIDDKKLINIGDSLNQDMDQFRIGINLNRVSILGKSAINALTFERGINRLTKACGSGSTSCVALAKRLRLIDDAKKVVVKVRGGYVVVTNEENKIYLSGPCWVDGIDSIEIHPESKI</sequence>
<organism evidence="3 4">
    <name type="scientific">Acaulospora morrowiae</name>
    <dbReference type="NCBI Taxonomy" id="94023"/>
    <lineage>
        <taxon>Eukaryota</taxon>
        <taxon>Fungi</taxon>
        <taxon>Fungi incertae sedis</taxon>
        <taxon>Mucoromycota</taxon>
        <taxon>Glomeromycotina</taxon>
        <taxon>Glomeromycetes</taxon>
        <taxon>Diversisporales</taxon>
        <taxon>Acaulosporaceae</taxon>
        <taxon>Acaulospora</taxon>
    </lineage>
</organism>
<dbReference type="GO" id="GO:0009089">
    <property type="term" value="P:lysine biosynthetic process via diaminopimelate"/>
    <property type="evidence" value="ECO:0007669"/>
    <property type="project" value="InterPro"/>
</dbReference>
<dbReference type="Gene3D" id="3.10.310.10">
    <property type="entry name" value="Diaminopimelate Epimerase, Chain A, domain 1"/>
    <property type="match status" value="2"/>
</dbReference>
<dbReference type="GO" id="GO:0008837">
    <property type="term" value="F:diaminopimelate epimerase activity"/>
    <property type="evidence" value="ECO:0007669"/>
    <property type="project" value="InterPro"/>
</dbReference>
<keyword evidence="4" id="KW-1185">Reference proteome</keyword>
<evidence type="ECO:0000313" key="4">
    <source>
        <dbReference type="Proteomes" id="UP000789342"/>
    </source>
</evidence>
<dbReference type="AlphaFoldDB" id="A0A9N9C7S9"/>
<gene>
    <name evidence="3" type="ORF">AMORRO_LOCUS7354</name>
</gene>
<dbReference type="EMBL" id="CAJVPV010005461">
    <property type="protein sequence ID" value="CAG8591202.1"/>
    <property type="molecule type" value="Genomic_DNA"/>
</dbReference>
<reference evidence="3" key="1">
    <citation type="submission" date="2021-06" db="EMBL/GenBank/DDBJ databases">
        <authorList>
            <person name="Kallberg Y."/>
            <person name="Tangrot J."/>
            <person name="Rosling A."/>
        </authorList>
    </citation>
    <scope>NUCLEOTIDE SEQUENCE</scope>
    <source>
        <strain evidence="3">CL551</strain>
    </source>
</reference>
<accession>A0A9N9C7S9</accession>
<protein>
    <submittedName>
        <fullName evidence="3">11604_t:CDS:1</fullName>
    </submittedName>
</protein>
<dbReference type="PANTHER" id="PTHR31689">
    <property type="entry name" value="DIAMINOPIMELATE EPIMERASE, CHLOROPLASTIC"/>
    <property type="match status" value="1"/>
</dbReference>
<evidence type="ECO:0000256" key="2">
    <source>
        <dbReference type="ARBA" id="ARBA00023235"/>
    </source>
</evidence>
<keyword evidence="2" id="KW-0413">Isomerase</keyword>
<name>A0A9N9C7S9_9GLOM</name>
<dbReference type="Proteomes" id="UP000789342">
    <property type="component" value="Unassembled WGS sequence"/>
</dbReference>
<dbReference type="PANTHER" id="PTHR31689:SF0">
    <property type="entry name" value="DIAMINOPIMELATE EPIMERASE"/>
    <property type="match status" value="1"/>
</dbReference>
<comment type="similarity">
    <text evidence="1">Belongs to the diaminopimelate epimerase family.</text>
</comment>
<dbReference type="GO" id="GO:0005829">
    <property type="term" value="C:cytosol"/>
    <property type="evidence" value="ECO:0007669"/>
    <property type="project" value="TreeGrafter"/>
</dbReference>
<dbReference type="OrthoDB" id="2328772at2759"/>
<dbReference type="SUPFAM" id="SSF54506">
    <property type="entry name" value="Diaminopimelate epimerase-like"/>
    <property type="match status" value="2"/>
</dbReference>
<evidence type="ECO:0000256" key="1">
    <source>
        <dbReference type="ARBA" id="ARBA00010219"/>
    </source>
</evidence>
<proteinExistence type="inferred from homology"/>
<evidence type="ECO:0000313" key="3">
    <source>
        <dbReference type="EMBL" id="CAG8591202.1"/>
    </source>
</evidence>
<comment type="caution">
    <text evidence="3">The sequence shown here is derived from an EMBL/GenBank/DDBJ whole genome shotgun (WGS) entry which is preliminary data.</text>
</comment>
<dbReference type="InterPro" id="IPR001653">
    <property type="entry name" value="DAP_epimerase_DapF"/>
</dbReference>
<dbReference type="Pfam" id="PF01678">
    <property type="entry name" value="DAP_epimerase"/>
    <property type="match status" value="1"/>
</dbReference>